<name>A0A5J5BS35_9ASTE</name>
<protein>
    <submittedName>
        <fullName evidence="2">Uncharacterized protein</fullName>
    </submittedName>
</protein>
<feature type="region of interest" description="Disordered" evidence="1">
    <location>
        <begin position="49"/>
        <end position="96"/>
    </location>
</feature>
<sequence length="118" mass="12280">MVIGVEALVDNVEEKVGLDNDLSSNRPYTPLPMETTKKFVANVVNEAEGANGVDPMPNKATEGLGSRAPTEGAEAKGMVKKGAQGGGVIPSDSTSLGQPTLYDITLSANGHKPPRCWS</sequence>
<dbReference type="Proteomes" id="UP000325577">
    <property type="component" value="Linkage Group LG11"/>
</dbReference>
<dbReference type="EMBL" id="CM018034">
    <property type="protein sequence ID" value="KAA8544557.1"/>
    <property type="molecule type" value="Genomic_DNA"/>
</dbReference>
<accession>A0A5J5BS35</accession>
<evidence type="ECO:0000313" key="2">
    <source>
        <dbReference type="EMBL" id="KAA8544557.1"/>
    </source>
</evidence>
<keyword evidence="3" id="KW-1185">Reference proteome</keyword>
<organism evidence="2 3">
    <name type="scientific">Nyssa sinensis</name>
    <dbReference type="NCBI Taxonomy" id="561372"/>
    <lineage>
        <taxon>Eukaryota</taxon>
        <taxon>Viridiplantae</taxon>
        <taxon>Streptophyta</taxon>
        <taxon>Embryophyta</taxon>
        <taxon>Tracheophyta</taxon>
        <taxon>Spermatophyta</taxon>
        <taxon>Magnoliopsida</taxon>
        <taxon>eudicotyledons</taxon>
        <taxon>Gunneridae</taxon>
        <taxon>Pentapetalae</taxon>
        <taxon>asterids</taxon>
        <taxon>Cornales</taxon>
        <taxon>Nyssaceae</taxon>
        <taxon>Nyssa</taxon>
    </lineage>
</organism>
<reference evidence="2 3" key="1">
    <citation type="submission" date="2019-09" db="EMBL/GenBank/DDBJ databases">
        <title>A chromosome-level genome assembly of the Chinese tupelo Nyssa sinensis.</title>
        <authorList>
            <person name="Yang X."/>
            <person name="Kang M."/>
            <person name="Yang Y."/>
            <person name="Xiong H."/>
            <person name="Wang M."/>
            <person name="Zhang Z."/>
            <person name="Wang Z."/>
            <person name="Wu H."/>
            <person name="Ma T."/>
            <person name="Liu J."/>
            <person name="Xi Z."/>
        </authorList>
    </citation>
    <scope>NUCLEOTIDE SEQUENCE [LARGE SCALE GENOMIC DNA]</scope>
    <source>
        <strain evidence="2">J267</strain>
        <tissue evidence="2">Leaf</tissue>
    </source>
</reference>
<evidence type="ECO:0000313" key="3">
    <source>
        <dbReference type="Proteomes" id="UP000325577"/>
    </source>
</evidence>
<dbReference type="AlphaFoldDB" id="A0A5J5BS35"/>
<proteinExistence type="predicted"/>
<gene>
    <name evidence="2" type="ORF">F0562_022584</name>
</gene>
<evidence type="ECO:0000256" key="1">
    <source>
        <dbReference type="SAM" id="MobiDB-lite"/>
    </source>
</evidence>